<evidence type="ECO:0000313" key="4">
    <source>
        <dbReference type="Proteomes" id="UP000199556"/>
    </source>
</evidence>
<gene>
    <name evidence="3" type="ORF">SAMN05421721_10653</name>
</gene>
<reference evidence="3 4" key="1">
    <citation type="submission" date="2016-10" db="EMBL/GenBank/DDBJ databases">
        <authorList>
            <person name="de Groot N.N."/>
        </authorList>
    </citation>
    <scope>NUCLEOTIDE SEQUENCE [LARGE SCALE GENOMIC DNA]</scope>
    <source>
        <strain evidence="3 4">DSM 4180</strain>
    </source>
</reference>
<organism evidence="3 4">
    <name type="scientific">Ectothiorhodospira mobilis</name>
    <dbReference type="NCBI Taxonomy" id="195064"/>
    <lineage>
        <taxon>Bacteria</taxon>
        <taxon>Pseudomonadati</taxon>
        <taxon>Pseudomonadota</taxon>
        <taxon>Gammaproteobacteria</taxon>
        <taxon>Chromatiales</taxon>
        <taxon>Ectothiorhodospiraceae</taxon>
        <taxon>Ectothiorhodospira</taxon>
    </lineage>
</organism>
<name>A0A1I4R1M7_ECTMO</name>
<evidence type="ECO:0000313" key="3">
    <source>
        <dbReference type="EMBL" id="SFM45823.1"/>
    </source>
</evidence>
<feature type="signal peptide" evidence="1">
    <location>
        <begin position="1"/>
        <end position="27"/>
    </location>
</feature>
<dbReference type="RefSeq" id="WP_177217598.1">
    <property type="nucleotide sequence ID" value="NZ_FOUO01000006.1"/>
</dbReference>
<evidence type="ECO:0000259" key="2">
    <source>
        <dbReference type="Pfam" id="PF13767"/>
    </source>
</evidence>
<dbReference type="AlphaFoldDB" id="A0A1I4R1M7"/>
<dbReference type="Pfam" id="PF13767">
    <property type="entry name" value="DUF4168"/>
    <property type="match status" value="1"/>
</dbReference>
<dbReference type="Proteomes" id="UP000199556">
    <property type="component" value="Unassembled WGS sequence"/>
</dbReference>
<keyword evidence="1" id="KW-0732">Signal</keyword>
<sequence length="131" mass="14570">MKRRILQTLPATALCLALAGLTTPAVAQQAQQGQQQPGMGQQQMEVDPNTLDTFVDAFVAVQEIRDDFASRLEGVEDQSKAQELQQAAQEEMISAVKDQGMSVEEYNRVAMSLQNDPEMLQKVQEMAQERM</sequence>
<dbReference type="EMBL" id="FOUO01000006">
    <property type="protein sequence ID" value="SFM45823.1"/>
    <property type="molecule type" value="Genomic_DNA"/>
</dbReference>
<dbReference type="STRING" id="195064.SAMN05421721_10653"/>
<proteinExistence type="predicted"/>
<protein>
    <recommendedName>
        <fullName evidence="2">DUF4168 domain-containing protein</fullName>
    </recommendedName>
</protein>
<dbReference type="InterPro" id="IPR025433">
    <property type="entry name" value="DUF4168"/>
</dbReference>
<evidence type="ECO:0000256" key="1">
    <source>
        <dbReference type="SAM" id="SignalP"/>
    </source>
</evidence>
<accession>A0A1I4R1M7</accession>
<feature type="chain" id="PRO_5011527232" description="DUF4168 domain-containing protein" evidence="1">
    <location>
        <begin position="28"/>
        <end position="131"/>
    </location>
</feature>
<feature type="domain" description="DUF4168" evidence="2">
    <location>
        <begin position="48"/>
        <end position="123"/>
    </location>
</feature>
<keyword evidence="4" id="KW-1185">Reference proteome</keyword>